<protein>
    <submittedName>
        <fullName evidence="3">Sugar phosphate isomerase/epimerase</fullName>
    </submittedName>
</protein>
<sequence length="242" mass="26248">MRPLSAQLYTVREALKASPKETLEEVASIGYTRVEPFDLVNTGRSLREDLQRLNLTAPTAHMRLLDADRPAVFEVARELGVECVIDPFIDPERWTSREGVTSVAEDLKGIAAEARDQGLRIGYHNHAFELENTIEGTPALEVFADLVGDAVELEVDTYWAQVGGVEAPELLKRLGERVTAIHVKDGPGTTRNKDQVAVGSGDMPVEAILAAAPAALAVVELDDSEGDLLAALRASYAFLTTK</sequence>
<evidence type="ECO:0000259" key="2">
    <source>
        <dbReference type="Pfam" id="PF01261"/>
    </source>
</evidence>
<reference evidence="3" key="1">
    <citation type="journal article" date="2021" name="PeerJ">
        <title>Extensive microbial diversity within the chicken gut microbiome revealed by metagenomics and culture.</title>
        <authorList>
            <person name="Gilroy R."/>
            <person name="Ravi A."/>
            <person name="Getino M."/>
            <person name="Pursley I."/>
            <person name="Horton D.L."/>
            <person name="Alikhan N.F."/>
            <person name="Baker D."/>
            <person name="Gharbi K."/>
            <person name="Hall N."/>
            <person name="Watson M."/>
            <person name="Adriaenssens E.M."/>
            <person name="Foster-Nyarko E."/>
            <person name="Jarju S."/>
            <person name="Secka A."/>
            <person name="Antonio M."/>
            <person name="Oren A."/>
            <person name="Chaudhuri R.R."/>
            <person name="La Ragione R."/>
            <person name="Hildebrand F."/>
            <person name="Pallen M.J."/>
        </authorList>
    </citation>
    <scope>NUCLEOTIDE SEQUENCE</scope>
    <source>
        <strain evidence="3">ChiHejej3B27-3195</strain>
    </source>
</reference>
<dbReference type="InterPro" id="IPR013022">
    <property type="entry name" value="Xyl_isomerase-like_TIM-brl"/>
</dbReference>
<dbReference type="EMBL" id="DXGD01000378">
    <property type="protein sequence ID" value="HIX00508.1"/>
    <property type="molecule type" value="Genomic_DNA"/>
</dbReference>
<comment type="caution">
    <text evidence="3">The sequence shown here is derived from an EMBL/GenBank/DDBJ whole genome shotgun (WGS) entry which is preliminary data.</text>
</comment>
<dbReference type="AlphaFoldDB" id="A0A9D1UU87"/>
<name>A0A9D1UU87_9MICC</name>
<dbReference type="SUPFAM" id="SSF51658">
    <property type="entry name" value="Xylose isomerase-like"/>
    <property type="match status" value="1"/>
</dbReference>
<gene>
    <name evidence="3" type="ORF">H9871_10240</name>
</gene>
<dbReference type="InterPro" id="IPR036237">
    <property type="entry name" value="Xyl_isomerase-like_sf"/>
</dbReference>
<dbReference type="PANTHER" id="PTHR12110:SF41">
    <property type="entry name" value="INOSOSE DEHYDRATASE"/>
    <property type="match status" value="1"/>
</dbReference>
<keyword evidence="3" id="KW-0413">Isomerase</keyword>
<dbReference type="Proteomes" id="UP000824151">
    <property type="component" value="Unassembled WGS sequence"/>
</dbReference>
<dbReference type="InterPro" id="IPR050312">
    <property type="entry name" value="IolE/XylAMocC-like"/>
</dbReference>
<evidence type="ECO:0000313" key="3">
    <source>
        <dbReference type="EMBL" id="HIX00508.1"/>
    </source>
</evidence>
<dbReference type="PANTHER" id="PTHR12110">
    <property type="entry name" value="HYDROXYPYRUVATE ISOMERASE"/>
    <property type="match status" value="1"/>
</dbReference>
<dbReference type="Pfam" id="PF01261">
    <property type="entry name" value="AP_endonuc_2"/>
    <property type="match status" value="1"/>
</dbReference>
<feature type="domain" description="Xylose isomerase-like TIM barrel" evidence="2">
    <location>
        <begin position="72"/>
        <end position="211"/>
    </location>
</feature>
<evidence type="ECO:0000256" key="1">
    <source>
        <dbReference type="ARBA" id="ARBA00023277"/>
    </source>
</evidence>
<proteinExistence type="predicted"/>
<dbReference type="GO" id="GO:0016853">
    <property type="term" value="F:isomerase activity"/>
    <property type="evidence" value="ECO:0007669"/>
    <property type="project" value="UniProtKB-KW"/>
</dbReference>
<evidence type="ECO:0000313" key="4">
    <source>
        <dbReference type="Proteomes" id="UP000824151"/>
    </source>
</evidence>
<accession>A0A9D1UU87</accession>
<keyword evidence="1" id="KW-0119">Carbohydrate metabolism</keyword>
<organism evidence="3 4">
    <name type="scientific">Candidatus Nesterenkonia stercoripullorum</name>
    <dbReference type="NCBI Taxonomy" id="2838701"/>
    <lineage>
        <taxon>Bacteria</taxon>
        <taxon>Bacillati</taxon>
        <taxon>Actinomycetota</taxon>
        <taxon>Actinomycetes</taxon>
        <taxon>Micrococcales</taxon>
        <taxon>Micrococcaceae</taxon>
        <taxon>Nesterenkonia</taxon>
    </lineage>
</organism>
<dbReference type="Gene3D" id="3.20.20.150">
    <property type="entry name" value="Divalent-metal-dependent TIM barrel enzymes"/>
    <property type="match status" value="1"/>
</dbReference>
<reference evidence="3" key="2">
    <citation type="submission" date="2021-04" db="EMBL/GenBank/DDBJ databases">
        <authorList>
            <person name="Gilroy R."/>
        </authorList>
    </citation>
    <scope>NUCLEOTIDE SEQUENCE</scope>
    <source>
        <strain evidence="3">ChiHejej3B27-3195</strain>
    </source>
</reference>